<dbReference type="OrthoDB" id="2204368at2759"/>
<dbReference type="InterPro" id="IPR001199">
    <property type="entry name" value="Cyt_B5-like_heme/steroid-bd"/>
</dbReference>
<evidence type="ECO:0000313" key="22">
    <source>
        <dbReference type="Proteomes" id="UP000093000"/>
    </source>
</evidence>
<organism evidence="21 22">
    <name type="scientific">Choanephora cucurbitarum</name>
    <dbReference type="NCBI Taxonomy" id="101091"/>
    <lineage>
        <taxon>Eukaryota</taxon>
        <taxon>Fungi</taxon>
        <taxon>Fungi incertae sedis</taxon>
        <taxon>Mucoromycota</taxon>
        <taxon>Mucoromycotina</taxon>
        <taxon>Mucoromycetes</taxon>
        <taxon>Mucorales</taxon>
        <taxon>Mucorineae</taxon>
        <taxon>Choanephoraceae</taxon>
        <taxon>Choanephoroideae</taxon>
        <taxon>Choanephora</taxon>
    </lineage>
</organism>
<comment type="function">
    <text evidence="16">Ceramide hydroxylase involved in the hydroxylation of sphingolipid-associated very long chain fatty acids. Postulated to hydroxylate the very long chain fatty acid of dihydroceramides and phytoceramides at C-2.</text>
</comment>
<accession>A0A1C7NN51</accession>
<keyword evidence="22" id="KW-1185">Reference proteome</keyword>
<feature type="binding site" evidence="17">
    <location>
        <position position="319"/>
    </location>
    <ligand>
        <name>Zn(2+)</name>
        <dbReference type="ChEBI" id="CHEBI:29105"/>
        <label>1</label>
    </ligand>
</feature>
<dbReference type="InterPro" id="IPR006694">
    <property type="entry name" value="Fatty_acid_hydroxylase"/>
</dbReference>
<evidence type="ECO:0000256" key="4">
    <source>
        <dbReference type="ARBA" id="ARBA00022617"/>
    </source>
</evidence>
<evidence type="ECO:0000256" key="10">
    <source>
        <dbReference type="ARBA" id="ARBA00022989"/>
    </source>
</evidence>
<comment type="cofactor">
    <cofactor evidence="18">
        <name>Fe cation</name>
        <dbReference type="ChEBI" id="CHEBI:24875"/>
    </cofactor>
</comment>
<keyword evidence="14 16" id="KW-0472">Membrane</keyword>
<feature type="domain" description="Cytochrome b5 heme-binding" evidence="20">
    <location>
        <begin position="1"/>
        <end position="78"/>
    </location>
</feature>
<dbReference type="EC" id="1.-.-.-" evidence="16"/>
<feature type="binding site" description="axial binding residue" evidence="18">
    <location>
        <position position="34"/>
    </location>
    <ligand>
        <name>heme</name>
        <dbReference type="ChEBI" id="CHEBI:30413"/>
    </ligand>
    <ligandPart>
        <name>Fe</name>
        <dbReference type="ChEBI" id="CHEBI:18248"/>
    </ligandPart>
</feature>
<feature type="transmembrane region" description="Helical" evidence="19">
    <location>
        <begin position="271"/>
        <end position="291"/>
    </location>
</feature>
<keyword evidence="13 16" id="KW-0443">Lipid metabolism</keyword>
<dbReference type="EMBL" id="LUGH01000051">
    <property type="protein sequence ID" value="OBZ90400.1"/>
    <property type="molecule type" value="Genomic_DNA"/>
</dbReference>
<dbReference type="PANTHER" id="PTHR12863">
    <property type="entry name" value="FATTY ACID HYDROXYLASE"/>
    <property type="match status" value="1"/>
</dbReference>
<keyword evidence="12 16" id="KW-0408">Iron</keyword>
<keyword evidence="15 16" id="KW-0275">Fatty acid biosynthesis</keyword>
<keyword evidence="6 16" id="KW-0479">Metal-binding</keyword>
<name>A0A1C7NN51_9FUNG</name>
<evidence type="ECO:0000256" key="6">
    <source>
        <dbReference type="ARBA" id="ARBA00022723"/>
    </source>
</evidence>
<feature type="binding site" evidence="17">
    <location>
        <position position="237"/>
    </location>
    <ligand>
        <name>Zn(2+)</name>
        <dbReference type="ChEBI" id="CHEBI:29105"/>
        <label>1</label>
    </ligand>
</feature>
<keyword evidence="7 16" id="KW-0256">Endoplasmic reticulum</keyword>
<dbReference type="InParanoid" id="A0A1C7NN51"/>
<evidence type="ECO:0000256" key="13">
    <source>
        <dbReference type="ARBA" id="ARBA00023098"/>
    </source>
</evidence>
<keyword evidence="11 16" id="KW-0560">Oxidoreductase</keyword>
<keyword evidence="10 19" id="KW-1133">Transmembrane helix</keyword>
<dbReference type="GO" id="GO:0006633">
    <property type="term" value="P:fatty acid biosynthetic process"/>
    <property type="evidence" value="ECO:0007669"/>
    <property type="project" value="UniProtKB-KW"/>
</dbReference>
<evidence type="ECO:0000256" key="11">
    <source>
        <dbReference type="ARBA" id="ARBA00023002"/>
    </source>
</evidence>
<dbReference type="AlphaFoldDB" id="A0A1C7NN51"/>
<feature type="binding site" evidence="17">
    <location>
        <position position="318"/>
    </location>
    <ligand>
        <name>Zn(2+)</name>
        <dbReference type="ChEBI" id="CHEBI:29105"/>
        <label>1</label>
    </ligand>
</feature>
<dbReference type="GO" id="GO:0005506">
    <property type="term" value="F:iron ion binding"/>
    <property type="evidence" value="ECO:0007669"/>
    <property type="project" value="UniProtKB-UniRule"/>
</dbReference>
<proteinExistence type="inferred from homology"/>
<evidence type="ECO:0000256" key="1">
    <source>
        <dbReference type="ARBA" id="ARBA00004477"/>
    </source>
</evidence>
<dbReference type="Gene3D" id="3.10.120.10">
    <property type="entry name" value="Cytochrome b5-like heme/steroid binding domain"/>
    <property type="match status" value="1"/>
</dbReference>
<sequence length="345" mass="40582">MKTFSIKEVEDQSESLWIIFNNKVYDMTEFAKDHPGGSDIMKKYAGMDITEVMSDLDIHSHSSVAFNMMDDYFLGNLENETLTETTSRQLKGQRASLHRRRIGLLQKEAEYKTYTQQDFVPSVTDTRLDAKASMFLDLNKPLVPQMLTLRFTKEHYLEQVHKPRYLNRPADFFGHPLLEPLSKTLWWVVPLVWLPYIGYNLYRSLNYGKYGLHRFLFHLDDYLPENQFAFFLHFTLHGFHHYLPMDRLRLVVPPALLILLAYPWIMLAHILFPSMIAYAVVAGSMFGYVCYDLTHYYLHHATVISIHFAEMKKYHLAHHYKDFEAGYGITSKLWDYAFNTAITYT</sequence>
<evidence type="ECO:0000256" key="14">
    <source>
        <dbReference type="ARBA" id="ARBA00023136"/>
    </source>
</evidence>
<protein>
    <recommendedName>
        <fullName evidence="16">Ceramide very long chain fatty acid hydroxylase</fullName>
        <ecNumber evidence="16">1.-.-.-</ecNumber>
    </recommendedName>
</protein>
<keyword evidence="5 19" id="KW-0812">Transmembrane</keyword>
<dbReference type="SUPFAM" id="SSF55856">
    <property type="entry name" value="Cytochrome b5-like heme/steroid binding domain"/>
    <property type="match status" value="1"/>
</dbReference>
<keyword evidence="8 16" id="KW-0276">Fatty acid metabolism</keyword>
<dbReference type="InterPro" id="IPR014430">
    <property type="entry name" value="Scs7"/>
</dbReference>
<dbReference type="PANTHER" id="PTHR12863:SF1">
    <property type="entry name" value="FATTY ACID 2-HYDROXYLASE"/>
    <property type="match status" value="1"/>
</dbReference>
<feature type="binding site" evidence="17">
    <location>
        <position position="218"/>
    </location>
    <ligand>
        <name>Zn(2+)</name>
        <dbReference type="ChEBI" id="CHEBI:29105"/>
        <label>1</label>
    </ligand>
</feature>
<dbReference type="PIRSF" id="PIRSF005149">
    <property type="entry name" value="IPC-B_HD"/>
    <property type="match status" value="1"/>
</dbReference>
<keyword evidence="9 17" id="KW-0862">Zinc</keyword>
<comment type="caution">
    <text evidence="21">The sequence shown here is derived from an EMBL/GenBank/DDBJ whole genome shotgun (WGS) entry which is preliminary data.</text>
</comment>
<keyword evidence="3 16" id="KW-0444">Lipid biosynthesis</keyword>
<evidence type="ECO:0000256" key="3">
    <source>
        <dbReference type="ARBA" id="ARBA00022516"/>
    </source>
</evidence>
<dbReference type="FunFam" id="3.10.120.10:FF:000007">
    <property type="entry name" value="Sulfite oxidase, mitochondrial"/>
    <property type="match status" value="1"/>
</dbReference>
<feature type="binding site" evidence="17">
    <location>
        <position position="241"/>
    </location>
    <ligand>
        <name>Zn(2+)</name>
        <dbReference type="ChEBI" id="CHEBI:29105"/>
        <label>1</label>
    </ligand>
</feature>
<evidence type="ECO:0000256" key="18">
    <source>
        <dbReference type="PIRSR" id="PIRSR005149-50"/>
    </source>
</evidence>
<comment type="cofactor">
    <cofactor evidence="16 17">
        <name>Zn(2+)</name>
        <dbReference type="ChEBI" id="CHEBI:29105"/>
    </cofactor>
    <text evidence="16 17">Binds 2 Zn(2+) ions per subunit that likely form a catalytic dimetal center.</text>
</comment>
<feature type="transmembrane region" description="Helical" evidence="19">
    <location>
        <begin position="248"/>
        <end position="265"/>
    </location>
</feature>
<evidence type="ECO:0000259" key="20">
    <source>
        <dbReference type="PROSITE" id="PS50255"/>
    </source>
</evidence>
<evidence type="ECO:0000256" key="12">
    <source>
        <dbReference type="ARBA" id="ARBA00023004"/>
    </source>
</evidence>
<dbReference type="STRING" id="101091.A0A1C7NN51"/>
<evidence type="ECO:0000313" key="21">
    <source>
        <dbReference type="EMBL" id="OBZ90400.1"/>
    </source>
</evidence>
<dbReference type="FunCoup" id="A0A1C7NN51">
    <property type="interactions" value="145"/>
</dbReference>
<dbReference type="GO" id="GO:0005789">
    <property type="term" value="C:endoplasmic reticulum membrane"/>
    <property type="evidence" value="ECO:0007669"/>
    <property type="project" value="UniProtKB-SubCell"/>
</dbReference>
<dbReference type="Pfam" id="PF04116">
    <property type="entry name" value="FA_hydroxylase"/>
    <property type="match status" value="1"/>
</dbReference>
<dbReference type="Proteomes" id="UP000093000">
    <property type="component" value="Unassembled WGS sequence"/>
</dbReference>
<dbReference type="GO" id="GO:0080132">
    <property type="term" value="F:fatty acid 2-hydroxylase activity"/>
    <property type="evidence" value="ECO:0007669"/>
    <property type="project" value="InterPro"/>
</dbReference>
<dbReference type="Pfam" id="PF00173">
    <property type="entry name" value="Cyt-b5"/>
    <property type="match status" value="1"/>
</dbReference>
<comment type="subcellular location">
    <subcellularLocation>
        <location evidence="1">Endoplasmic reticulum membrane</location>
        <topology evidence="1">Multi-pass membrane protein</topology>
    </subcellularLocation>
</comment>
<evidence type="ECO:0000256" key="17">
    <source>
        <dbReference type="PIRSR" id="PIRSR005149-1"/>
    </source>
</evidence>
<feature type="transmembrane region" description="Helical" evidence="19">
    <location>
        <begin position="185"/>
        <end position="202"/>
    </location>
</feature>
<feature type="binding site" evidence="17">
    <location>
        <position position="240"/>
    </location>
    <ligand>
        <name>Zn(2+)</name>
        <dbReference type="ChEBI" id="CHEBI:29105"/>
        <label>1</label>
    </ligand>
</feature>
<comment type="similarity">
    <text evidence="2 16">Belongs to the sterol desaturase family. SCS7 subfamily.</text>
</comment>
<evidence type="ECO:0000256" key="19">
    <source>
        <dbReference type="SAM" id="Phobius"/>
    </source>
</evidence>
<feature type="binding site" evidence="17">
    <location>
        <position position="315"/>
    </location>
    <ligand>
        <name>Zn(2+)</name>
        <dbReference type="ChEBI" id="CHEBI:29105"/>
        <label>1</label>
    </ligand>
</feature>
<evidence type="ECO:0000256" key="15">
    <source>
        <dbReference type="ARBA" id="ARBA00023160"/>
    </source>
</evidence>
<dbReference type="SMART" id="SM01117">
    <property type="entry name" value="Cyt-b5"/>
    <property type="match status" value="1"/>
</dbReference>
<dbReference type="PROSITE" id="PS50255">
    <property type="entry name" value="CYTOCHROME_B5_2"/>
    <property type="match status" value="1"/>
</dbReference>
<reference evidence="21 22" key="1">
    <citation type="submission" date="2016-03" db="EMBL/GenBank/DDBJ databases">
        <title>Choanephora cucurbitarum.</title>
        <authorList>
            <person name="Min B."/>
            <person name="Park H."/>
            <person name="Park J.-H."/>
            <person name="Shin H.-D."/>
            <person name="Choi I.-G."/>
        </authorList>
    </citation>
    <scope>NUCLEOTIDE SEQUENCE [LARGE SCALE GENOMIC DNA]</scope>
    <source>
        <strain evidence="21 22">KUS-F28377</strain>
    </source>
</reference>
<feature type="binding site" description="axial binding residue" evidence="18">
    <location>
        <position position="61"/>
    </location>
    <ligand>
        <name>heme</name>
        <dbReference type="ChEBI" id="CHEBI:30413"/>
    </ligand>
    <ligandPart>
        <name>Fe</name>
        <dbReference type="ChEBI" id="CHEBI:18248"/>
    </ligandPart>
</feature>
<evidence type="ECO:0000256" key="5">
    <source>
        <dbReference type="ARBA" id="ARBA00022692"/>
    </source>
</evidence>
<feature type="binding site" evidence="17">
    <location>
        <position position="213"/>
    </location>
    <ligand>
        <name>Zn(2+)</name>
        <dbReference type="ChEBI" id="CHEBI:29105"/>
        <label>1</label>
    </ligand>
</feature>
<dbReference type="InterPro" id="IPR036400">
    <property type="entry name" value="Cyt_B5-like_heme/steroid_sf"/>
</dbReference>
<feature type="binding site" evidence="17">
    <location>
        <position position="299"/>
    </location>
    <ligand>
        <name>Zn(2+)</name>
        <dbReference type="ChEBI" id="CHEBI:29105"/>
        <label>1</label>
    </ligand>
</feature>
<keyword evidence="4 18" id="KW-0349">Heme</keyword>
<evidence type="ECO:0000256" key="7">
    <source>
        <dbReference type="ARBA" id="ARBA00022824"/>
    </source>
</evidence>
<evidence type="ECO:0000256" key="16">
    <source>
        <dbReference type="PIRNR" id="PIRNR005149"/>
    </source>
</evidence>
<dbReference type="PRINTS" id="PR00363">
    <property type="entry name" value="CYTOCHROMEB5"/>
</dbReference>
<evidence type="ECO:0000256" key="9">
    <source>
        <dbReference type="ARBA" id="ARBA00022833"/>
    </source>
</evidence>
<evidence type="ECO:0000256" key="8">
    <source>
        <dbReference type="ARBA" id="ARBA00022832"/>
    </source>
</evidence>
<feature type="binding site" evidence="17">
    <location>
        <position position="295"/>
    </location>
    <ligand>
        <name>Zn(2+)</name>
        <dbReference type="ChEBI" id="CHEBI:29105"/>
        <label>1</label>
    </ligand>
</feature>
<gene>
    <name evidence="21" type="primary">SCS7_0</name>
    <name evidence="21" type="ORF">A0J61_01565</name>
</gene>
<evidence type="ECO:0000256" key="2">
    <source>
        <dbReference type="ARBA" id="ARBA00005747"/>
    </source>
</evidence>